<proteinExistence type="predicted"/>
<organism evidence="3 4">
    <name type="scientific">Brevibacterium sediminis</name>
    <dbReference type="NCBI Taxonomy" id="1857024"/>
    <lineage>
        <taxon>Bacteria</taxon>
        <taxon>Bacillati</taxon>
        <taxon>Actinomycetota</taxon>
        <taxon>Actinomycetes</taxon>
        <taxon>Micrococcales</taxon>
        <taxon>Brevibacteriaceae</taxon>
        <taxon>Brevibacterium</taxon>
    </lineage>
</organism>
<evidence type="ECO:0000313" key="3">
    <source>
        <dbReference type="EMBL" id="TNM51663.1"/>
    </source>
</evidence>
<dbReference type="SUPFAM" id="SSF48452">
    <property type="entry name" value="TPR-like"/>
    <property type="match status" value="1"/>
</dbReference>
<reference evidence="3 4" key="1">
    <citation type="submission" date="2019-06" db="EMBL/GenBank/DDBJ databases">
        <authorList>
            <person name="Mardanova A.M."/>
            <person name="Pudova D.S."/>
            <person name="Shagimardanova E.I."/>
            <person name="Gogoleva N.E."/>
            <person name="Lutfullin M.T."/>
            <person name="Hadieva G.F."/>
            <person name="Sharipova M.R."/>
        </authorList>
    </citation>
    <scope>NUCLEOTIDE SEQUENCE [LARGE SCALE GENOMIC DNA]</scope>
    <source>
        <strain evidence="3 4">MG-1</strain>
    </source>
</reference>
<dbReference type="SMART" id="SM00028">
    <property type="entry name" value="TPR"/>
    <property type="match status" value="1"/>
</dbReference>
<feature type="compositionally biased region" description="Basic and acidic residues" evidence="2">
    <location>
        <begin position="193"/>
        <end position="203"/>
    </location>
</feature>
<feature type="compositionally biased region" description="Acidic residues" evidence="2">
    <location>
        <begin position="205"/>
        <end position="216"/>
    </location>
</feature>
<gene>
    <name evidence="3" type="ORF">FHQ09_17960</name>
</gene>
<dbReference type="InterPro" id="IPR011990">
    <property type="entry name" value="TPR-like_helical_dom_sf"/>
</dbReference>
<dbReference type="Proteomes" id="UP000314223">
    <property type="component" value="Unassembled WGS sequence"/>
</dbReference>
<dbReference type="AlphaFoldDB" id="A0A5C4WUW2"/>
<feature type="compositionally biased region" description="Basic and acidic residues" evidence="2">
    <location>
        <begin position="217"/>
        <end position="241"/>
    </location>
</feature>
<feature type="compositionally biased region" description="Basic and acidic residues" evidence="2">
    <location>
        <begin position="150"/>
        <end position="179"/>
    </location>
</feature>
<name>A0A5C4WUW2_9MICO</name>
<feature type="compositionally biased region" description="Acidic residues" evidence="2">
    <location>
        <begin position="180"/>
        <end position="192"/>
    </location>
</feature>
<evidence type="ECO:0000256" key="2">
    <source>
        <dbReference type="SAM" id="MobiDB-lite"/>
    </source>
</evidence>
<accession>A0A5C4WUW2</accession>
<sequence>MNRLKNLWSRLRRITKINLILGTICALVFGYIAMATYFGTASQVRYTSDDFPGAKKAATAFLRVSPFQRHIGYFNRGTAEAAVGDYDAAQTDLEAALEIAPTSAECAVRINLSYVYEKQADQIASQDPDQSQELYDRSLKTLEDAPAECQPKKSEEKQKSSQAKERVEDKKQGEKAKEEGTDDSESEDEDSQEKDSGDEKSSGDEGQDPGEDEEKPDDSSGKSEREKKRDELEKRREDSERQQQQQGPGGDGGRSTPEKPW</sequence>
<evidence type="ECO:0000313" key="4">
    <source>
        <dbReference type="Proteomes" id="UP000314223"/>
    </source>
</evidence>
<protein>
    <submittedName>
        <fullName evidence="3">Uncharacterized protein</fullName>
    </submittedName>
</protein>
<dbReference type="PROSITE" id="PS50005">
    <property type="entry name" value="TPR"/>
    <property type="match status" value="1"/>
</dbReference>
<feature type="region of interest" description="Disordered" evidence="2">
    <location>
        <begin position="145"/>
        <end position="261"/>
    </location>
</feature>
<comment type="caution">
    <text evidence="3">The sequence shown here is derived from an EMBL/GenBank/DDBJ whole genome shotgun (WGS) entry which is preliminary data.</text>
</comment>
<evidence type="ECO:0000256" key="1">
    <source>
        <dbReference type="PROSITE-ProRule" id="PRU00339"/>
    </source>
</evidence>
<dbReference type="EMBL" id="VDMQ01000017">
    <property type="protein sequence ID" value="TNM51663.1"/>
    <property type="molecule type" value="Genomic_DNA"/>
</dbReference>
<dbReference type="InterPro" id="IPR019734">
    <property type="entry name" value="TPR_rpt"/>
</dbReference>
<keyword evidence="1" id="KW-0802">TPR repeat</keyword>
<dbReference type="Gene3D" id="1.25.40.10">
    <property type="entry name" value="Tetratricopeptide repeat domain"/>
    <property type="match status" value="1"/>
</dbReference>
<dbReference type="RefSeq" id="WP_139470368.1">
    <property type="nucleotide sequence ID" value="NZ_VDMQ01000017.1"/>
</dbReference>
<feature type="repeat" description="TPR" evidence="1">
    <location>
        <begin position="70"/>
        <end position="103"/>
    </location>
</feature>